<dbReference type="InterPro" id="IPR001279">
    <property type="entry name" value="Metallo-B-lactamas"/>
</dbReference>
<comment type="similarity">
    <text evidence="1">Belongs to the metallo-beta-lactamase superfamily.</text>
</comment>
<keyword evidence="4" id="KW-0862">Zinc</keyword>
<reference evidence="6 7" key="1">
    <citation type="journal article" date="2014" name="BMC Genomics">
        <title>Genome sequencing of four Aureobasidium pullulans varieties: biotechnological potential, stress tolerance, and description of new species.</title>
        <authorList>
            <person name="Gostin Ar C."/>
            <person name="Ohm R.A."/>
            <person name="Kogej T."/>
            <person name="Sonjak S."/>
            <person name="Turk M."/>
            <person name="Zajc J."/>
            <person name="Zalar P."/>
            <person name="Grube M."/>
            <person name="Sun H."/>
            <person name="Han J."/>
            <person name="Sharma A."/>
            <person name="Chiniquy J."/>
            <person name="Ngan C.Y."/>
            <person name="Lipzen A."/>
            <person name="Barry K."/>
            <person name="Grigoriev I.V."/>
            <person name="Gunde-Cimerman N."/>
        </authorList>
    </citation>
    <scope>NUCLEOTIDE SEQUENCE [LARGE SCALE GENOMIC DNA]</scope>
    <source>
        <strain evidence="6 7">CBS 110374</strain>
    </source>
</reference>
<evidence type="ECO:0000256" key="3">
    <source>
        <dbReference type="ARBA" id="ARBA00022801"/>
    </source>
</evidence>
<evidence type="ECO:0000313" key="7">
    <source>
        <dbReference type="Proteomes" id="UP000030672"/>
    </source>
</evidence>
<dbReference type="RefSeq" id="XP_040882923.1">
    <property type="nucleotide sequence ID" value="XM_041025902.1"/>
</dbReference>
<dbReference type="Proteomes" id="UP000030672">
    <property type="component" value="Unassembled WGS sequence"/>
</dbReference>
<dbReference type="GO" id="GO:0016787">
    <property type="term" value="F:hydrolase activity"/>
    <property type="evidence" value="ECO:0007669"/>
    <property type="project" value="UniProtKB-KW"/>
</dbReference>
<dbReference type="Pfam" id="PF00753">
    <property type="entry name" value="Lactamase_B"/>
    <property type="match status" value="1"/>
</dbReference>
<name>A0A074VYK0_AURM1</name>
<dbReference type="AlphaFoldDB" id="A0A074VYK0"/>
<dbReference type="PANTHER" id="PTHR42978">
    <property type="entry name" value="QUORUM-QUENCHING LACTONASE YTNP-RELATED-RELATED"/>
    <property type="match status" value="1"/>
</dbReference>
<evidence type="ECO:0000313" key="6">
    <source>
        <dbReference type="EMBL" id="KEQ65900.1"/>
    </source>
</evidence>
<dbReference type="SMART" id="SM00849">
    <property type="entry name" value="Lactamase_B"/>
    <property type="match status" value="1"/>
</dbReference>
<dbReference type="InterPro" id="IPR036866">
    <property type="entry name" value="RibonucZ/Hydroxyglut_hydro"/>
</dbReference>
<evidence type="ECO:0000256" key="1">
    <source>
        <dbReference type="ARBA" id="ARBA00007749"/>
    </source>
</evidence>
<evidence type="ECO:0000256" key="2">
    <source>
        <dbReference type="ARBA" id="ARBA00022723"/>
    </source>
</evidence>
<gene>
    <name evidence="6" type="ORF">M437DRAFT_72752</name>
</gene>
<dbReference type="PANTHER" id="PTHR42978:SF5">
    <property type="entry name" value="METALLO-BETA-LACTAMASE DOMAIN-CONTAINING PROTEIN"/>
    <property type="match status" value="1"/>
</dbReference>
<dbReference type="InterPro" id="IPR051013">
    <property type="entry name" value="MBL_superfamily_lactonases"/>
</dbReference>
<evidence type="ECO:0000259" key="5">
    <source>
        <dbReference type="SMART" id="SM00849"/>
    </source>
</evidence>
<organism evidence="6 7">
    <name type="scientific">Aureobasidium melanogenum (strain CBS 110374)</name>
    <name type="common">Aureobasidium pullulans var. melanogenum</name>
    <dbReference type="NCBI Taxonomy" id="1043003"/>
    <lineage>
        <taxon>Eukaryota</taxon>
        <taxon>Fungi</taxon>
        <taxon>Dikarya</taxon>
        <taxon>Ascomycota</taxon>
        <taxon>Pezizomycotina</taxon>
        <taxon>Dothideomycetes</taxon>
        <taxon>Dothideomycetidae</taxon>
        <taxon>Dothideales</taxon>
        <taxon>Saccotheciaceae</taxon>
        <taxon>Aureobasidium</taxon>
    </lineage>
</organism>
<accession>A0A074VYK0</accession>
<dbReference type="Gene3D" id="3.60.15.10">
    <property type="entry name" value="Ribonuclease Z/Hydroxyacylglutathione hydrolase-like"/>
    <property type="match status" value="1"/>
</dbReference>
<dbReference type="SUPFAM" id="SSF56281">
    <property type="entry name" value="Metallo-hydrolase/oxidoreductase"/>
    <property type="match status" value="1"/>
</dbReference>
<keyword evidence="7" id="KW-1185">Reference proteome</keyword>
<evidence type="ECO:0000256" key="4">
    <source>
        <dbReference type="ARBA" id="ARBA00022833"/>
    </source>
</evidence>
<dbReference type="GO" id="GO:0046872">
    <property type="term" value="F:metal ion binding"/>
    <property type="evidence" value="ECO:0007669"/>
    <property type="project" value="UniProtKB-KW"/>
</dbReference>
<dbReference type="STRING" id="1043003.A0A074VYK0"/>
<dbReference type="GeneID" id="63919275"/>
<keyword evidence="3" id="KW-0378">Hydrolase</keyword>
<proteinExistence type="inferred from homology"/>
<dbReference type="HOGENOM" id="CLU_030571_1_0_1"/>
<feature type="domain" description="Metallo-beta-lactamase" evidence="5">
    <location>
        <begin position="56"/>
        <end position="275"/>
    </location>
</feature>
<protein>
    <recommendedName>
        <fullName evidence="5">Metallo-beta-lactamase domain-containing protein</fullName>
    </recommendedName>
</protein>
<dbReference type="EMBL" id="KL584826">
    <property type="protein sequence ID" value="KEQ65900.1"/>
    <property type="molecule type" value="Genomic_DNA"/>
</dbReference>
<keyword evidence="2" id="KW-0479">Metal-binding</keyword>
<dbReference type="CDD" id="cd07730">
    <property type="entry name" value="metallo-hydrolase-like_MBL-fold"/>
    <property type="match status" value="1"/>
</dbReference>
<sequence>MSNEYLATPKPAPELAIPQSDKFVKVSIIDSTSYVDLPIEMLVKPEYKGQTRLTGPTFSFLIEHDSGKRLVFDLGIRKDVDNMPPSLVNDFKSKGWTVKAEKNTADILQEAGFDIQGGVIDGVIYSHHHFDHVGDMTTFPSSTQLIVGPGFKAAHLPGYPINKDSPNLQSDFEGRDVREVDIKREGAGLKIGRFYAYDYFGDGSFYLLDTPGHTVGHMCGLARTTAPLDKEATFVMMGADACHHAGEFRPSQYQPLPTEISPSPKPLPQPVCPGHLLQEVHCNKSANEPYYEATEGFCHNLETNHWTVEGMQEFDASDDILLIIAHDASLLGALDFFPDSLNHWREKDLDAKTRWRFLGGFSEAIGKQ</sequence>